<dbReference type="InterPro" id="IPR013022">
    <property type="entry name" value="Xyl_isomerase-like_TIM-brl"/>
</dbReference>
<dbReference type="InterPro" id="IPR006190">
    <property type="entry name" value="SAF_AFP_Neu5Ac"/>
</dbReference>
<dbReference type="EMBL" id="MGLG01000046">
    <property type="protein sequence ID" value="OGN40449.1"/>
    <property type="molecule type" value="Genomic_DNA"/>
</dbReference>
<dbReference type="SUPFAM" id="SSF51658">
    <property type="entry name" value="Xylose isomerase-like"/>
    <property type="match status" value="1"/>
</dbReference>
<dbReference type="PROSITE" id="PS50844">
    <property type="entry name" value="AFP_LIKE"/>
    <property type="match status" value="1"/>
</dbReference>
<dbReference type="Gene3D" id="3.90.1210.10">
    <property type="entry name" value="Antifreeze-like/N-acetylneuraminic acid synthase C-terminal domain"/>
    <property type="match status" value="1"/>
</dbReference>
<evidence type="ECO:0000313" key="2">
    <source>
        <dbReference type="EMBL" id="OGN40449.1"/>
    </source>
</evidence>
<dbReference type="PANTHER" id="PTHR42966">
    <property type="entry name" value="N-ACETYLNEURAMINATE SYNTHASE"/>
    <property type="match status" value="1"/>
</dbReference>
<evidence type="ECO:0000259" key="1">
    <source>
        <dbReference type="PROSITE" id="PS50844"/>
    </source>
</evidence>
<dbReference type="InterPro" id="IPR013132">
    <property type="entry name" value="PseI/NeuA/B-like_N"/>
</dbReference>
<sequence length="636" mass="71910">MEEIKIGNKKVGGNNPVFVVAEIGLNHQGDVKIAKKLIDLAVGAGFDCVKFQKRNLDKIYKKNVLANPENQEHGNHYVLENLKKTELTESEMRDLCLYSRKKGIEFLCTPWDEESLKFLSTLNLSAYKISSADMINFKLIHAASLLNKPLIISTGMSFVSEIERLVEFLGEIRAQYILLHCNSTYPAPYHDINLKFIPTLINKFNCNVGYSGHEQGIAVSLAAVSMGAKLIERHITLDGNLPGPDHRASLEPDEFFELMKQIRIVEASLGEPIRYPSRGEYLNREALSKSIVATRNLKMGAVLTYADLELRSPGQGTHPLKMDLFIGKKLIKRNVPKHDYLLDSDIDTFSGKLHAEISSPVSLNHKWGLVVRMNDIDSLIYSKPDFVEVHLTSSDVNRDATYNKKYPYDLVVHGPEYNEDLLLDLSNLDDNVRTKSIEFFNKALAHARKFKHLFKNRNKPVKFIVHPGGMNMDQPLMVEKTKLYKNLADSLKKLDGGGFELLIENMPCHPWYFGGRWFHASFMDAGEIVKFSRKHKYGIAFDISHAGLFCNLYNKDLTQFTKTILPVTKYLHVSDAAGTNGEGLQIGDGTIDFKTILAHLVKTDLWFLPEIWQGHKYGGEGLLKALKKLKLIDANF</sequence>
<gene>
    <name evidence="2" type="ORF">A2606_01650</name>
</gene>
<dbReference type="InterPro" id="IPR013974">
    <property type="entry name" value="SAF"/>
</dbReference>
<dbReference type="SUPFAM" id="SSF51569">
    <property type="entry name" value="Aldolase"/>
    <property type="match status" value="1"/>
</dbReference>
<dbReference type="InterPro" id="IPR057736">
    <property type="entry name" value="SAF_PseI/NeuA/NeuB"/>
</dbReference>
<name>A0A1F8HTI1_9BACT</name>
<dbReference type="Gene3D" id="3.20.20.70">
    <property type="entry name" value="Aldolase class I"/>
    <property type="match status" value="1"/>
</dbReference>
<dbReference type="InterPro" id="IPR036237">
    <property type="entry name" value="Xyl_isomerase-like_sf"/>
</dbReference>
<dbReference type="CDD" id="cd11615">
    <property type="entry name" value="SAF_NeuB_like"/>
    <property type="match status" value="1"/>
</dbReference>
<feature type="domain" description="AFP-like" evidence="1">
    <location>
        <begin position="290"/>
        <end position="349"/>
    </location>
</feature>
<comment type="caution">
    <text evidence="2">The sequence shown here is derived from an EMBL/GenBank/DDBJ whole genome shotgun (WGS) entry which is preliminary data.</text>
</comment>
<dbReference type="GO" id="GO:0047444">
    <property type="term" value="F:N-acylneuraminate-9-phosphate synthase activity"/>
    <property type="evidence" value="ECO:0007669"/>
    <property type="project" value="TreeGrafter"/>
</dbReference>
<dbReference type="InterPro" id="IPR051690">
    <property type="entry name" value="PseI-like"/>
</dbReference>
<proteinExistence type="predicted"/>
<protein>
    <recommendedName>
        <fullName evidence="1">AFP-like domain-containing protein</fullName>
    </recommendedName>
</protein>
<dbReference type="Pfam" id="PF08666">
    <property type="entry name" value="SAF"/>
    <property type="match status" value="1"/>
</dbReference>
<dbReference type="Proteomes" id="UP000178043">
    <property type="component" value="Unassembled WGS sequence"/>
</dbReference>
<dbReference type="SUPFAM" id="SSF51269">
    <property type="entry name" value="AFP III-like domain"/>
    <property type="match status" value="1"/>
</dbReference>
<dbReference type="InterPro" id="IPR013785">
    <property type="entry name" value="Aldolase_TIM"/>
</dbReference>
<dbReference type="InterPro" id="IPR036732">
    <property type="entry name" value="AFP_Neu5c_C_sf"/>
</dbReference>
<dbReference type="AlphaFoldDB" id="A0A1F8HTI1"/>
<dbReference type="PANTHER" id="PTHR42966:SF3">
    <property type="entry name" value="BLR5971 PROTEIN"/>
    <property type="match status" value="1"/>
</dbReference>
<dbReference type="Pfam" id="PF03102">
    <property type="entry name" value="NeuB"/>
    <property type="match status" value="1"/>
</dbReference>
<dbReference type="Pfam" id="PF01261">
    <property type="entry name" value="AP_endonuc_2"/>
    <property type="match status" value="1"/>
</dbReference>
<accession>A0A1F8HTI1</accession>
<organism evidence="2 3">
    <name type="scientific">Candidatus Yanofskybacteria bacterium RIFOXYD1_FULL_42_10</name>
    <dbReference type="NCBI Taxonomy" id="1802718"/>
    <lineage>
        <taxon>Bacteria</taxon>
        <taxon>Candidatus Yanofskyibacteriota</taxon>
    </lineage>
</organism>
<reference evidence="2 3" key="1">
    <citation type="journal article" date="2016" name="Nat. Commun.">
        <title>Thousands of microbial genomes shed light on interconnected biogeochemical processes in an aquifer system.</title>
        <authorList>
            <person name="Anantharaman K."/>
            <person name="Brown C.T."/>
            <person name="Hug L.A."/>
            <person name="Sharon I."/>
            <person name="Castelle C.J."/>
            <person name="Probst A.J."/>
            <person name="Thomas B.C."/>
            <person name="Singh A."/>
            <person name="Wilkins M.J."/>
            <person name="Karaoz U."/>
            <person name="Brodie E.L."/>
            <person name="Williams K.H."/>
            <person name="Hubbard S.S."/>
            <person name="Banfield J.F."/>
        </authorList>
    </citation>
    <scope>NUCLEOTIDE SEQUENCE [LARGE SCALE GENOMIC DNA]</scope>
</reference>
<dbReference type="Gene3D" id="3.20.20.150">
    <property type="entry name" value="Divalent-metal-dependent TIM barrel enzymes"/>
    <property type="match status" value="1"/>
</dbReference>
<dbReference type="GO" id="GO:0016051">
    <property type="term" value="P:carbohydrate biosynthetic process"/>
    <property type="evidence" value="ECO:0007669"/>
    <property type="project" value="InterPro"/>
</dbReference>
<evidence type="ECO:0000313" key="3">
    <source>
        <dbReference type="Proteomes" id="UP000178043"/>
    </source>
</evidence>